<dbReference type="EMBL" id="FQZD01000013">
    <property type="protein sequence ID" value="SHJ15535.1"/>
    <property type="molecule type" value="Genomic_DNA"/>
</dbReference>
<organism evidence="1 2">
    <name type="scientific">Propionispora hippei DSM 15287</name>
    <dbReference type="NCBI Taxonomy" id="1123003"/>
    <lineage>
        <taxon>Bacteria</taxon>
        <taxon>Bacillati</taxon>
        <taxon>Bacillota</taxon>
        <taxon>Negativicutes</taxon>
        <taxon>Selenomonadales</taxon>
        <taxon>Sporomusaceae</taxon>
        <taxon>Propionispora</taxon>
    </lineage>
</organism>
<proteinExistence type="predicted"/>
<evidence type="ECO:0000313" key="2">
    <source>
        <dbReference type="Proteomes" id="UP000322917"/>
    </source>
</evidence>
<protein>
    <submittedName>
        <fullName evidence="1">Uncharacterized protein</fullName>
    </submittedName>
</protein>
<gene>
    <name evidence="1" type="ORF">SAMN02745170_01840</name>
</gene>
<name>A0A1M6H056_9FIRM</name>
<keyword evidence="2" id="KW-1185">Reference proteome</keyword>
<dbReference type="AlphaFoldDB" id="A0A1M6H056"/>
<sequence>MIFRVIKRKILRPKSIKDLLLKNVFTAILSSYSTLEKENGHISNRPRMLKEQAVATRNRYKAY</sequence>
<evidence type="ECO:0000313" key="1">
    <source>
        <dbReference type="EMBL" id="SHJ15535.1"/>
    </source>
</evidence>
<dbReference type="Proteomes" id="UP000322917">
    <property type="component" value="Unassembled WGS sequence"/>
</dbReference>
<accession>A0A1M6H056</accession>
<reference evidence="1 2" key="1">
    <citation type="submission" date="2016-11" db="EMBL/GenBank/DDBJ databases">
        <authorList>
            <person name="Varghese N."/>
            <person name="Submissions S."/>
        </authorList>
    </citation>
    <scope>NUCLEOTIDE SEQUENCE [LARGE SCALE GENOMIC DNA]</scope>
    <source>
        <strain evidence="1 2">DSM 15287</strain>
    </source>
</reference>
<dbReference type="RefSeq" id="WP_149734615.1">
    <property type="nucleotide sequence ID" value="NZ_FQZD01000013.1"/>
</dbReference>